<accession>A0A9W6T4N7</accession>
<gene>
    <name evidence="1" type="ORF">Cboi02_000449400</name>
</gene>
<comment type="caution">
    <text evidence="1">The sequence shown here is derived from an EMBL/GenBank/DDBJ whole genome shotgun (WGS) entry which is preliminary data.</text>
</comment>
<reference evidence="1" key="1">
    <citation type="submission" date="2023-04" db="EMBL/GenBank/DDBJ databases">
        <title>Candida boidinii NBRC 10035.</title>
        <authorList>
            <person name="Ichikawa N."/>
            <person name="Sato H."/>
            <person name="Tonouchi N."/>
        </authorList>
    </citation>
    <scope>NUCLEOTIDE SEQUENCE</scope>
    <source>
        <strain evidence="1">NBRC 10035</strain>
    </source>
</reference>
<dbReference type="AlphaFoldDB" id="A0A9W6T4N7"/>
<evidence type="ECO:0000313" key="2">
    <source>
        <dbReference type="Proteomes" id="UP001165120"/>
    </source>
</evidence>
<dbReference type="EMBL" id="BSXN01001835">
    <property type="protein sequence ID" value="GME74669.1"/>
    <property type="molecule type" value="Genomic_DNA"/>
</dbReference>
<dbReference type="Proteomes" id="UP001165120">
    <property type="component" value="Unassembled WGS sequence"/>
</dbReference>
<sequence>MEDSDCTYCLISKGELHFLPFNYNKPNVQFYSSFLNNKSASSFHEDEEIETDNKSENLNPVAANTTIPSSTTSSITNGKQINTLLIPQSTLIHDISNEFSSDNESFVSSINDTNKPLNNINTHNLLSINNDLRITENIDNIDNKLDNENENNGTAEKIKNLLFDYSTHSLYLPKLQLKSPSTDRIDIKNHNDLIDLLLKIFPHWSINKDKIILKHLTGEIENFVLI</sequence>
<proteinExistence type="predicted"/>
<protein>
    <submittedName>
        <fullName evidence="1">Unnamed protein product</fullName>
    </submittedName>
</protein>
<evidence type="ECO:0000313" key="1">
    <source>
        <dbReference type="EMBL" id="GME74669.1"/>
    </source>
</evidence>
<organism evidence="1 2">
    <name type="scientific">Candida boidinii</name>
    <name type="common">Yeast</name>
    <dbReference type="NCBI Taxonomy" id="5477"/>
    <lineage>
        <taxon>Eukaryota</taxon>
        <taxon>Fungi</taxon>
        <taxon>Dikarya</taxon>
        <taxon>Ascomycota</taxon>
        <taxon>Saccharomycotina</taxon>
        <taxon>Pichiomycetes</taxon>
        <taxon>Pichiales</taxon>
        <taxon>Pichiaceae</taxon>
        <taxon>Ogataea</taxon>
        <taxon>Ogataea/Candida clade</taxon>
    </lineage>
</organism>
<keyword evidence="2" id="KW-1185">Reference proteome</keyword>
<name>A0A9W6T4N7_CANBO</name>